<evidence type="ECO:0000313" key="2">
    <source>
        <dbReference type="Proteomes" id="UP000429229"/>
    </source>
</evidence>
<dbReference type="EMBL" id="WTYR01000001">
    <property type="protein sequence ID" value="MXP08574.1"/>
    <property type="molecule type" value="Genomic_DNA"/>
</dbReference>
<accession>A0A6I4U040</accession>
<sequence>MTHSPAASWTRLAFDSWALSMEASCVVWLRGMRMMGGGAIATREAERMVAEKVEAGLGLWPVLTRGGFNQSPQELGALTLRHYAGPVRANRRRLSRV</sequence>
<name>A0A6I4U040_9SPHN</name>
<protein>
    <submittedName>
        <fullName evidence="1">Uncharacterized protein</fullName>
    </submittedName>
</protein>
<proteinExistence type="predicted"/>
<comment type="caution">
    <text evidence="1">The sequence shown here is derived from an EMBL/GenBank/DDBJ whole genome shotgun (WGS) entry which is preliminary data.</text>
</comment>
<dbReference type="Proteomes" id="UP000429229">
    <property type="component" value="Unassembled WGS sequence"/>
</dbReference>
<dbReference type="RefSeq" id="WP_160615117.1">
    <property type="nucleotide sequence ID" value="NZ_WTYR01000001.1"/>
</dbReference>
<gene>
    <name evidence="1" type="ORF">GRI68_00060</name>
</gene>
<dbReference type="OrthoDB" id="7432973at2"/>
<evidence type="ECO:0000313" key="1">
    <source>
        <dbReference type="EMBL" id="MXP08574.1"/>
    </source>
</evidence>
<keyword evidence="2" id="KW-1185">Reference proteome</keyword>
<reference evidence="1 2" key="1">
    <citation type="submission" date="2019-12" db="EMBL/GenBank/DDBJ databases">
        <title>Genomic-based taxomic classification of the family Erythrobacteraceae.</title>
        <authorList>
            <person name="Xu L."/>
        </authorList>
    </citation>
    <scope>NUCLEOTIDE SEQUENCE [LARGE SCALE GENOMIC DNA]</scope>
    <source>
        <strain evidence="1 2">LMG 29519</strain>
    </source>
</reference>
<dbReference type="AlphaFoldDB" id="A0A6I4U040"/>
<organism evidence="1 2">
    <name type="scientific">Alteriqipengyuania halimionae</name>
    <dbReference type="NCBI Taxonomy" id="1926630"/>
    <lineage>
        <taxon>Bacteria</taxon>
        <taxon>Pseudomonadati</taxon>
        <taxon>Pseudomonadota</taxon>
        <taxon>Alphaproteobacteria</taxon>
        <taxon>Sphingomonadales</taxon>
        <taxon>Erythrobacteraceae</taxon>
        <taxon>Alteriqipengyuania</taxon>
    </lineage>
</organism>